<evidence type="ECO:0000256" key="1">
    <source>
        <dbReference type="ARBA" id="ARBA00022691"/>
    </source>
</evidence>
<dbReference type="STRING" id="1205910.B005_5278"/>
<proteinExistence type="predicted"/>
<dbReference type="CDD" id="cd01335">
    <property type="entry name" value="Radical_SAM"/>
    <property type="match status" value="1"/>
</dbReference>
<dbReference type="GO" id="GO:0046872">
    <property type="term" value="F:metal ion binding"/>
    <property type="evidence" value="ECO:0007669"/>
    <property type="project" value="UniProtKB-KW"/>
</dbReference>
<accession>J7LJ81</accession>
<dbReference type="InterPro" id="IPR023867">
    <property type="entry name" value="Sulphatase_maturase_rSAM"/>
</dbReference>
<name>J7LJ81_NOCAA</name>
<keyword evidence="2" id="KW-0479">Metal-binding</keyword>
<dbReference type="PROSITE" id="PS51918">
    <property type="entry name" value="RADICAL_SAM"/>
    <property type="match status" value="1"/>
</dbReference>
<reference evidence="6 7" key="1">
    <citation type="journal article" date="2012" name="J. Bacteriol.">
        <title>Whole-Genome Sequence of Nocardiopsis alba Strain ATCC BAA-2165, Associated with Honeybees.</title>
        <authorList>
            <person name="Qiao J."/>
            <person name="Chen L."/>
            <person name="Li Y."/>
            <person name="Wang J."/>
            <person name="Zhang W."/>
            <person name="Chen S."/>
        </authorList>
    </citation>
    <scope>NUCLEOTIDE SEQUENCE [LARGE SCALE GENOMIC DNA]</scope>
    <source>
        <strain evidence="7">ATCC BAA-2165 / BE74</strain>
    </source>
</reference>
<keyword evidence="1" id="KW-0949">S-adenosyl-L-methionine</keyword>
<dbReference type="InterPro" id="IPR007197">
    <property type="entry name" value="rSAM"/>
</dbReference>
<dbReference type="SUPFAM" id="SSF102114">
    <property type="entry name" value="Radical SAM enzymes"/>
    <property type="match status" value="1"/>
</dbReference>
<dbReference type="PANTHER" id="PTHR43273:SF8">
    <property type="entry name" value="RADICAL SAM DOMAIN PROTEIN"/>
    <property type="match status" value="1"/>
</dbReference>
<gene>
    <name evidence="6" type="ordered locus">B005_5278</name>
</gene>
<dbReference type="SFLD" id="SFLDG01072">
    <property type="entry name" value="dehydrogenase_like"/>
    <property type="match status" value="1"/>
</dbReference>
<dbReference type="Pfam" id="PF04055">
    <property type="entry name" value="Radical_SAM"/>
    <property type="match status" value="1"/>
</dbReference>
<reference evidence="7" key="2">
    <citation type="submission" date="2012-08" db="EMBL/GenBank/DDBJ databases">
        <title>Whole-genome sequence of Nocardiopsis alba strain ATCC BAA-2165 associated with honeybees.</title>
        <authorList>
            <person name="Qiao J."/>
            <person name="Chen L."/>
            <person name="Li Y."/>
            <person name="Wang J."/>
            <person name="Zhang W."/>
            <person name="Chen S."/>
        </authorList>
    </citation>
    <scope>NUCLEOTIDE SEQUENCE [LARGE SCALE GENOMIC DNA]</scope>
    <source>
        <strain evidence="7">ATCC BAA-2165 / BE74</strain>
    </source>
</reference>
<dbReference type="InterPro" id="IPR058240">
    <property type="entry name" value="rSAM_sf"/>
</dbReference>
<organism evidence="6 7">
    <name type="scientific">Nocardiopsis alba (strain ATCC BAA-2165 / BE74)</name>
    <dbReference type="NCBI Taxonomy" id="1205910"/>
    <lineage>
        <taxon>Bacteria</taxon>
        <taxon>Bacillati</taxon>
        <taxon>Actinomycetota</taxon>
        <taxon>Actinomycetes</taxon>
        <taxon>Streptosporangiales</taxon>
        <taxon>Nocardiopsidaceae</taxon>
        <taxon>Nocardiopsis</taxon>
    </lineage>
</organism>
<dbReference type="EMBL" id="CP003788">
    <property type="protein sequence ID" value="AFR11019.1"/>
    <property type="molecule type" value="Genomic_DNA"/>
</dbReference>
<evidence type="ECO:0000259" key="5">
    <source>
        <dbReference type="PROSITE" id="PS51918"/>
    </source>
</evidence>
<dbReference type="SFLD" id="SFLDS00029">
    <property type="entry name" value="Radical_SAM"/>
    <property type="match status" value="1"/>
</dbReference>
<dbReference type="InterPro" id="IPR026335">
    <property type="entry name" value="rSAM_SPASM_FxsB"/>
</dbReference>
<dbReference type="HOGENOM" id="CLU_009273_10_2_11"/>
<dbReference type="PANTHER" id="PTHR43273">
    <property type="entry name" value="ANAEROBIC SULFATASE-MATURATING ENZYME HOMOLOG ASLB-RELATED"/>
    <property type="match status" value="1"/>
</dbReference>
<evidence type="ECO:0000313" key="6">
    <source>
        <dbReference type="EMBL" id="AFR11019.1"/>
    </source>
</evidence>
<evidence type="ECO:0000256" key="2">
    <source>
        <dbReference type="ARBA" id="ARBA00022723"/>
    </source>
</evidence>
<protein>
    <submittedName>
        <fullName evidence="6">Radical SAM/SPASM, FxsB family domain protein</fullName>
    </submittedName>
</protein>
<dbReference type="PATRIC" id="fig|1205910.3.peg.4991"/>
<dbReference type="InterPro" id="IPR013785">
    <property type="entry name" value="Aldolase_TIM"/>
</dbReference>
<sequence length="438" mass="48988">MGEVCRYLRRVRIPLKAILDRISRVLSPQEVGGVARSPVPERRPEWPEELDVERLLGEGWRPTPFREFILKIHSRCNLACDYCYMYEMADQSWRSQPRRMARVTVERVAERIAEHARAHGRDRVDIVLHGGEPLLVGVEHLRHTAQSLRKACEPDVEVHLRMQTNGVLIDPHFLDLFEEFGIRVGVSIDGAPADHDRHRTRANGRGTHAEVRAGIERLNARHGHLLAGLLATIDLESDPVTTYEHLLDYGPPGVDFLLPHGNWDEPPPGWSPTEPRYGAWMAAVFDRWYGAPERETNIRMFNEIIRLVLGGSSRTESVGLSPAALVVVETDGSIEQVDSLKSAFEGATRTPLHTFTHPFDDALYLPSVAARQIGARALSPTCTACPLSRVCGGGLYPHRYASGSGFLNPSVYCADLYHLIAHIQRTVAADVARIRKGQ</sequence>
<dbReference type="eggNOG" id="COG0641">
    <property type="taxonomic scope" value="Bacteria"/>
</dbReference>
<dbReference type="Proteomes" id="UP000003779">
    <property type="component" value="Chromosome"/>
</dbReference>
<evidence type="ECO:0000256" key="3">
    <source>
        <dbReference type="ARBA" id="ARBA00023004"/>
    </source>
</evidence>
<evidence type="ECO:0000313" key="7">
    <source>
        <dbReference type="Proteomes" id="UP000003779"/>
    </source>
</evidence>
<dbReference type="KEGG" id="nal:B005_5278"/>
<dbReference type="NCBIfam" id="TIGR04269">
    <property type="entry name" value="SAM_SPASM_FxsB"/>
    <property type="match status" value="1"/>
</dbReference>
<keyword evidence="3" id="KW-0408">Iron</keyword>
<dbReference type="GO" id="GO:0016491">
    <property type="term" value="F:oxidoreductase activity"/>
    <property type="evidence" value="ECO:0007669"/>
    <property type="project" value="InterPro"/>
</dbReference>
<dbReference type="SFLD" id="SFLDG01067">
    <property type="entry name" value="SPASM/twitch_domain_containing"/>
    <property type="match status" value="1"/>
</dbReference>
<dbReference type="AlphaFoldDB" id="J7LJ81"/>
<dbReference type="GO" id="GO:0051536">
    <property type="term" value="F:iron-sulfur cluster binding"/>
    <property type="evidence" value="ECO:0007669"/>
    <property type="project" value="UniProtKB-KW"/>
</dbReference>
<evidence type="ECO:0000256" key="4">
    <source>
        <dbReference type="ARBA" id="ARBA00023014"/>
    </source>
</evidence>
<feature type="domain" description="Radical SAM core" evidence="5">
    <location>
        <begin position="62"/>
        <end position="290"/>
    </location>
</feature>
<keyword evidence="4" id="KW-0411">Iron-sulfur</keyword>
<dbReference type="SFLD" id="SFLDG01386">
    <property type="entry name" value="main_SPASM_domain-containing"/>
    <property type="match status" value="1"/>
</dbReference>
<dbReference type="Gene3D" id="3.20.20.70">
    <property type="entry name" value="Aldolase class I"/>
    <property type="match status" value="1"/>
</dbReference>